<dbReference type="PANTHER" id="PTHR42693:SF53">
    <property type="entry name" value="ENDO-4-O-SULFATASE"/>
    <property type="match status" value="1"/>
</dbReference>
<reference evidence="6 7" key="1">
    <citation type="journal article" date="2010" name="J. Bacteriol.">
        <title>Genome sequence of Lentisphaera araneosa HTCC2155T, the type species of the order Lentisphaerales in the phylum Lentisphaerae.</title>
        <authorList>
            <person name="Thrash J.C."/>
            <person name="Cho J.C."/>
            <person name="Vergin K.L."/>
            <person name="Morris R.M."/>
            <person name="Giovannoni S.J."/>
        </authorList>
    </citation>
    <scope>NUCLEOTIDE SEQUENCE [LARGE SCALE GENOMIC DNA]</scope>
    <source>
        <strain evidence="6 7">HTCC2155</strain>
    </source>
</reference>
<dbReference type="SUPFAM" id="SSF53649">
    <property type="entry name" value="Alkaline phosphatase-like"/>
    <property type="match status" value="1"/>
</dbReference>
<proteinExistence type="inferred from homology"/>
<dbReference type="Gene3D" id="3.30.1120.10">
    <property type="match status" value="1"/>
</dbReference>
<evidence type="ECO:0000313" key="7">
    <source>
        <dbReference type="Proteomes" id="UP000004947"/>
    </source>
</evidence>
<comment type="caution">
    <text evidence="6">The sequence shown here is derived from an EMBL/GenBank/DDBJ whole genome shotgun (WGS) entry which is preliminary data.</text>
</comment>
<protein>
    <submittedName>
        <fullName evidence="6">N-acetylgalactosamine 6-sulfatase (GALNS)</fullName>
    </submittedName>
</protein>
<evidence type="ECO:0000256" key="3">
    <source>
        <dbReference type="ARBA" id="ARBA00022801"/>
    </source>
</evidence>
<keyword evidence="4" id="KW-0106">Calcium</keyword>
<accession>A6DNB0</accession>
<dbReference type="Pfam" id="PF00884">
    <property type="entry name" value="Sulfatase"/>
    <property type="match status" value="1"/>
</dbReference>
<dbReference type="PANTHER" id="PTHR42693">
    <property type="entry name" value="ARYLSULFATASE FAMILY MEMBER"/>
    <property type="match status" value="1"/>
</dbReference>
<dbReference type="Proteomes" id="UP000004947">
    <property type="component" value="Unassembled WGS sequence"/>
</dbReference>
<keyword evidence="2" id="KW-0479">Metal-binding</keyword>
<dbReference type="Gene3D" id="3.40.720.10">
    <property type="entry name" value="Alkaline Phosphatase, subunit A"/>
    <property type="match status" value="1"/>
</dbReference>
<keyword evidence="3" id="KW-0378">Hydrolase</keyword>
<dbReference type="GO" id="GO:0046872">
    <property type="term" value="F:metal ion binding"/>
    <property type="evidence" value="ECO:0007669"/>
    <property type="project" value="UniProtKB-KW"/>
</dbReference>
<feature type="domain" description="Sulfatase N-terminal" evidence="5">
    <location>
        <begin position="20"/>
        <end position="344"/>
    </location>
</feature>
<dbReference type="AlphaFoldDB" id="A6DNB0"/>
<dbReference type="RefSeq" id="WP_007279349.1">
    <property type="nucleotide sequence ID" value="NZ_ABCK01000013.1"/>
</dbReference>
<sequence length="458" mass="52061">MNKTFIFLYLILMNSIIAGPNLIIILTDDQGYQDVGFNGCKDIPTPHLDSIAQNGVNCIDAHVSYPVCGPSRAGLLTGRYQDRFGFTTNPTVNPENPIAGLPLEEKNIAEVLKEVGYSSSIIGKWHMGTHPIHHPLNRGFDHFFGFLSGGHDYFPAKYNLKDLSEVKRIWDWYRTHLIRDRERIQVSEGYLTDILTDAAVDFIDKKASEKKPFMLYLSYNAPHTPLQASEKYLKRFTHIKDSKRRTYAAMVSAVDDGVGRVMARLKKHKIEEDTLVFFLSDNGGPLKGPMPFTDNGPFSKGKGSLHEGGTRVPFAVQWKGTIPSGQIYKKPMSSLDILATITALNKLKPHPKRPLDGVNIIPYLTGQKSSNPHDKLFWRKLTTQGFSLRQGNYKILLDNGRRGDSYQLYDLSKDPGEQQDLKNKKPELAKGMFEEWKKWEKELKNCIFPTLEEVWWDK</sequence>
<evidence type="ECO:0000313" key="6">
    <source>
        <dbReference type="EMBL" id="EDM26858.1"/>
    </source>
</evidence>
<evidence type="ECO:0000256" key="2">
    <source>
        <dbReference type="ARBA" id="ARBA00022723"/>
    </source>
</evidence>
<evidence type="ECO:0000259" key="5">
    <source>
        <dbReference type="Pfam" id="PF00884"/>
    </source>
</evidence>
<dbReference type="InterPro" id="IPR024607">
    <property type="entry name" value="Sulfatase_CS"/>
</dbReference>
<dbReference type="InterPro" id="IPR000917">
    <property type="entry name" value="Sulfatase_N"/>
</dbReference>
<evidence type="ECO:0000256" key="1">
    <source>
        <dbReference type="ARBA" id="ARBA00008779"/>
    </source>
</evidence>
<evidence type="ECO:0000256" key="4">
    <source>
        <dbReference type="ARBA" id="ARBA00022837"/>
    </source>
</evidence>
<name>A6DNB0_9BACT</name>
<dbReference type="PROSITE" id="PS00149">
    <property type="entry name" value="SULFATASE_2"/>
    <property type="match status" value="1"/>
</dbReference>
<dbReference type="eggNOG" id="COG3119">
    <property type="taxonomic scope" value="Bacteria"/>
</dbReference>
<dbReference type="OrthoDB" id="9764377at2"/>
<organism evidence="6 7">
    <name type="scientific">Lentisphaera araneosa HTCC2155</name>
    <dbReference type="NCBI Taxonomy" id="313628"/>
    <lineage>
        <taxon>Bacteria</taxon>
        <taxon>Pseudomonadati</taxon>
        <taxon>Lentisphaerota</taxon>
        <taxon>Lentisphaeria</taxon>
        <taxon>Lentisphaerales</taxon>
        <taxon>Lentisphaeraceae</taxon>
        <taxon>Lentisphaera</taxon>
    </lineage>
</organism>
<dbReference type="InterPro" id="IPR017850">
    <property type="entry name" value="Alkaline_phosphatase_core_sf"/>
</dbReference>
<dbReference type="GO" id="GO:0004065">
    <property type="term" value="F:arylsulfatase activity"/>
    <property type="evidence" value="ECO:0007669"/>
    <property type="project" value="TreeGrafter"/>
</dbReference>
<comment type="similarity">
    <text evidence="1">Belongs to the sulfatase family.</text>
</comment>
<dbReference type="PROSITE" id="PS00523">
    <property type="entry name" value="SULFATASE_1"/>
    <property type="match status" value="1"/>
</dbReference>
<gene>
    <name evidence="6" type="ORF">LNTAR_06419</name>
</gene>
<dbReference type="EMBL" id="ABCK01000013">
    <property type="protein sequence ID" value="EDM26858.1"/>
    <property type="molecule type" value="Genomic_DNA"/>
</dbReference>
<keyword evidence="7" id="KW-1185">Reference proteome</keyword>
<dbReference type="InterPro" id="IPR050738">
    <property type="entry name" value="Sulfatase"/>
</dbReference>